<sequence>MKDHIGDDASMLPSFGFSSTSLEDVGAFYRAWESFVSERSFGECDKWLVTPGRDRATRRLMQRDNQKLRAAGRREYHGMVASLVRFVKARDPRAREIREIRQRTVFEDELRKIRRQVTCCASENESGLKSHRLG</sequence>
<accession>A0A7S3YJL9</accession>
<proteinExistence type="predicted"/>
<evidence type="ECO:0000313" key="2">
    <source>
        <dbReference type="EMBL" id="CAE0653743.1"/>
    </source>
</evidence>
<gene>
    <name evidence="2" type="ORF">LGLO00237_LOCUS6397</name>
</gene>
<name>A0A7S3YJL9_9EUKA</name>
<dbReference type="InterPro" id="IPR054076">
    <property type="entry name" value="ZUO1-like_ZHD"/>
</dbReference>
<dbReference type="AlphaFoldDB" id="A0A7S3YJL9"/>
<protein>
    <recommendedName>
        <fullName evidence="1">Zuotin-like zuotin homology domain-containing protein</fullName>
    </recommendedName>
</protein>
<evidence type="ECO:0000259" key="1">
    <source>
        <dbReference type="Pfam" id="PF21884"/>
    </source>
</evidence>
<reference evidence="2" key="1">
    <citation type="submission" date="2021-01" db="EMBL/GenBank/DDBJ databases">
        <authorList>
            <person name="Corre E."/>
            <person name="Pelletier E."/>
            <person name="Niang G."/>
            <person name="Scheremetjew M."/>
            <person name="Finn R."/>
            <person name="Kale V."/>
            <person name="Holt S."/>
            <person name="Cochrane G."/>
            <person name="Meng A."/>
            <person name="Brown T."/>
            <person name="Cohen L."/>
        </authorList>
    </citation>
    <scope>NUCLEOTIDE SEQUENCE</scope>
    <source>
        <strain evidence="2">CCCM811</strain>
    </source>
</reference>
<dbReference type="InterPro" id="IPR051964">
    <property type="entry name" value="Chaperone_stress_response"/>
</dbReference>
<dbReference type="Pfam" id="PF21884">
    <property type="entry name" value="ZUO1-like_ZHD"/>
    <property type="match status" value="1"/>
</dbReference>
<dbReference type="PANTHER" id="PTHR44029:SF1">
    <property type="entry name" value="DNAJ HOMOLOG SUBFAMILY C MEMBER 21"/>
    <property type="match status" value="1"/>
</dbReference>
<dbReference type="PANTHER" id="PTHR44029">
    <property type="entry name" value="DNAJ HOMOLOG SUBFAMILY C MEMBER 21"/>
    <property type="match status" value="1"/>
</dbReference>
<dbReference type="GO" id="GO:0005737">
    <property type="term" value="C:cytoplasm"/>
    <property type="evidence" value="ECO:0007669"/>
    <property type="project" value="TreeGrafter"/>
</dbReference>
<organism evidence="2">
    <name type="scientific">Lotharella globosa</name>
    <dbReference type="NCBI Taxonomy" id="91324"/>
    <lineage>
        <taxon>Eukaryota</taxon>
        <taxon>Sar</taxon>
        <taxon>Rhizaria</taxon>
        <taxon>Cercozoa</taxon>
        <taxon>Chlorarachniophyceae</taxon>
        <taxon>Lotharella</taxon>
    </lineage>
</organism>
<feature type="domain" description="Zuotin-like zuotin homology" evidence="1">
    <location>
        <begin position="11"/>
        <end position="94"/>
    </location>
</feature>
<dbReference type="EMBL" id="HBIV01008492">
    <property type="protein sequence ID" value="CAE0653743.1"/>
    <property type="molecule type" value="Transcribed_RNA"/>
</dbReference>